<name>A0A540N3A3_MALBA</name>
<keyword evidence="5" id="KW-0575">Peroxidase</keyword>
<evidence type="ECO:0000256" key="1">
    <source>
        <dbReference type="ARBA" id="ARBA00000189"/>
    </source>
</evidence>
<evidence type="ECO:0000313" key="15">
    <source>
        <dbReference type="Proteomes" id="UP000315295"/>
    </source>
</evidence>
<dbReference type="AlphaFoldDB" id="A0A540N3A3"/>
<evidence type="ECO:0000256" key="11">
    <source>
        <dbReference type="PIRSR" id="PIRSR600823-3"/>
    </source>
</evidence>
<dbReference type="InterPro" id="IPR010255">
    <property type="entry name" value="Haem_peroxidase_sf"/>
</dbReference>
<proteinExistence type="predicted"/>
<dbReference type="GO" id="GO:0020037">
    <property type="term" value="F:heme binding"/>
    <property type="evidence" value="ECO:0007669"/>
    <property type="project" value="InterPro"/>
</dbReference>
<dbReference type="SUPFAM" id="SSF48113">
    <property type="entry name" value="Heme-dependent peroxidases"/>
    <property type="match status" value="1"/>
</dbReference>
<keyword evidence="7 11" id="KW-0479">Metal-binding</keyword>
<dbReference type="PROSITE" id="PS00436">
    <property type="entry name" value="PEROXIDASE_2"/>
    <property type="match status" value="1"/>
</dbReference>
<keyword evidence="6" id="KW-0349">Heme</keyword>
<evidence type="ECO:0000256" key="3">
    <source>
        <dbReference type="ARBA" id="ARBA00002322"/>
    </source>
</evidence>
<dbReference type="Gene3D" id="1.10.520.10">
    <property type="match status" value="1"/>
</dbReference>
<evidence type="ECO:0000256" key="10">
    <source>
        <dbReference type="PIRSR" id="PIRSR600823-1"/>
    </source>
</evidence>
<dbReference type="STRING" id="106549.A0A540N3A3"/>
<keyword evidence="11" id="KW-0106">Calcium</keyword>
<gene>
    <name evidence="14" type="ORF">C1H46_008872</name>
</gene>
<keyword evidence="15" id="KW-1185">Reference proteome</keyword>
<dbReference type="PANTHER" id="PTHR31388">
    <property type="entry name" value="PEROXIDASE 72-RELATED"/>
    <property type="match status" value="1"/>
</dbReference>
<dbReference type="InterPro" id="IPR000823">
    <property type="entry name" value="Peroxidase_pln"/>
</dbReference>
<feature type="binding site" evidence="11">
    <location>
        <position position="53"/>
    </location>
    <ligand>
        <name>Ca(2+)</name>
        <dbReference type="ChEBI" id="CHEBI:29108"/>
        <label>1</label>
    </ligand>
</feature>
<keyword evidence="9" id="KW-0408">Iron</keyword>
<feature type="site" description="Transition state stabilizer" evidence="12">
    <location>
        <position position="48"/>
    </location>
</feature>
<keyword evidence="8" id="KW-0560">Oxidoreductase</keyword>
<evidence type="ECO:0000256" key="12">
    <source>
        <dbReference type="PIRSR" id="PIRSR600823-4"/>
    </source>
</evidence>
<evidence type="ECO:0000256" key="8">
    <source>
        <dbReference type="ARBA" id="ARBA00023002"/>
    </source>
</evidence>
<dbReference type="EC" id="1.11.1.7" evidence="4"/>
<sequence>MEEMNDGGQSDLEYDFYRETCPETETIVRSMMGQIYSHQKNVSAQLLRLFFHDCFIQFWSHARTNSPRPLILDSPLLCFLTRIHFRRSNSTESAECH</sequence>
<feature type="active site" description="Proton acceptor" evidence="10">
    <location>
        <position position="52"/>
    </location>
</feature>
<comment type="caution">
    <text evidence="14">The sequence shown here is derived from an EMBL/GenBank/DDBJ whole genome shotgun (WGS) entry which is preliminary data.</text>
</comment>
<evidence type="ECO:0000313" key="14">
    <source>
        <dbReference type="EMBL" id="TQE05537.1"/>
    </source>
</evidence>
<comment type="cofactor">
    <cofactor evidence="2">
        <name>heme b</name>
        <dbReference type="ChEBI" id="CHEBI:60344"/>
    </cofactor>
</comment>
<evidence type="ECO:0000256" key="4">
    <source>
        <dbReference type="ARBA" id="ARBA00012313"/>
    </source>
</evidence>
<dbReference type="InterPro" id="IPR002016">
    <property type="entry name" value="Haem_peroxidase"/>
</dbReference>
<comment type="cofactor">
    <cofactor evidence="11">
        <name>Ca(2+)</name>
        <dbReference type="ChEBI" id="CHEBI:29108"/>
    </cofactor>
    <text evidence="11">Binds 2 calcium ions per subunit.</text>
</comment>
<dbReference type="PANTHER" id="PTHR31388:SF5">
    <property type="entry name" value="PEROXIDASE"/>
    <property type="match status" value="1"/>
</dbReference>
<dbReference type="PROSITE" id="PS50873">
    <property type="entry name" value="PEROXIDASE_4"/>
    <property type="match status" value="1"/>
</dbReference>
<evidence type="ECO:0000256" key="7">
    <source>
        <dbReference type="ARBA" id="ARBA00022723"/>
    </source>
</evidence>
<evidence type="ECO:0000256" key="5">
    <source>
        <dbReference type="ARBA" id="ARBA00022559"/>
    </source>
</evidence>
<comment type="function">
    <text evidence="3">Removal of H(2)O(2), oxidation of toxic reductants, biosynthesis and degradation of lignin, suberization, auxin catabolism, response to environmental stresses such as wounding, pathogen attack and oxidative stress. These functions might be dependent on each isozyme/isoform in each plant tissue.</text>
</comment>
<evidence type="ECO:0000256" key="2">
    <source>
        <dbReference type="ARBA" id="ARBA00001970"/>
    </source>
</evidence>
<dbReference type="InterPro" id="IPR019794">
    <property type="entry name" value="Peroxidases_AS"/>
</dbReference>
<accession>A0A540N3A3</accession>
<organism evidence="14 15">
    <name type="scientific">Malus baccata</name>
    <name type="common">Siberian crab apple</name>
    <name type="synonym">Pyrus baccata</name>
    <dbReference type="NCBI Taxonomy" id="106549"/>
    <lineage>
        <taxon>Eukaryota</taxon>
        <taxon>Viridiplantae</taxon>
        <taxon>Streptophyta</taxon>
        <taxon>Embryophyta</taxon>
        <taxon>Tracheophyta</taxon>
        <taxon>Spermatophyta</taxon>
        <taxon>Magnoliopsida</taxon>
        <taxon>eudicotyledons</taxon>
        <taxon>Gunneridae</taxon>
        <taxon>Pentapetalae</taxon>
        <taxon>rosids</taxon>
        <taxon>fabids</taxon>
        <taxon>Rosales</taxon>
        <taxon>Rosaceae</taxon>
        <taxon>Amygdaloideae</taxon>
        <taxon>Maleae</taxon>
        <taxon>Malus</taxon>
    </lineage>
</organism>
<dbReference type="EMBL" id="VIEB01000120">
    <property type="protein sequence ID" value="TQE05537.1"/>
    <property type="molecule type" value="Genomic_DNA"/>
</dbReference>
<protein>
    <recommendedName>
        <fullName evidence="4">peroxidase</fullName>
        <ecNumber evidence="4">1.11.1.7</ecNumber>
    </recommendedName>
</protein>
<reference evidence="14 15" key="1">
    <citation type="journal article" date="2019" name="G3 (Bethesda)">
        <title>Sequencing of a Wild Apple (Malus baccata) Genome Unravels the Differences Between Cultivated and Wild Apple Species Regarding Disease Resistance and Cold Tolerance.</title>
        <authorList>
            <person name="Chen X."/>
        </authorList>
    </citation>
    <scope>NUCLEOTIDE SEQUENCE [LARGE SCALE GENOMIC DNA]</scope>
    <source>
        <strain evidence="15">cv. Shandingzi</strain>
        <tissue evidence="14">Leaves</tissue>
    </source>
</reference>
<dbReference type="Proteomes" id="UP000315295">
    <property type="component" value="Unassembled WGS sequence"/>
</dbReference>
<dbReference type="GO" id="GO:0006979">
    <property type="term" value="P:response to oxidative stress"/>
    <property type="evidence" value="ECO:0007669"/>
    <property type="project" value="InterPro"/>
</dbReference>
<dbReference type="GO" id="GO:0140825">
    <property type="term" value="F:lactoperoxidase activity"/>
    <property type="evidence" value="ECO:0007669"/>
    <property type="project" value="UniProtKB-EC"/>
</dbReference>
<feature type="domain" description="Plant heme peroxidase family profile" evidence="13">
    <location>
        <begin position="11"/>
        <end position="57"/>
    </location>
</feature>
<evidence type="ECO:0000256" key="9">
    <source>
        <dbReference type="ARBA" id="ARBA00023004"/>
    </source>
</evidence>
<dbReference type="GO" id="GO:0046872">
    <property type="term" value="F:metal ion binding"/>
    <property type="evidence" value="ECO:0007669"/>
    <property type="project" value="UniProtKB-KW"/>
</dbReference>
<comment type="catalytic activity">
    <reaction evidence="1">
        <text>2 a phenolic donor + H2O2 = 2 a phenolic radical donor + 2 H2O</text>
        <dbReference type="Rhea" id="RHEA:56136"/>
        <dbReference type="ChEBI" id="CHEBI:15377"/>
        <dbReference type="ChEBI" id="CHEBI:16240"/>
        <dbReference type="ChEBI" id="CHEBI:139520"/>
        <dbReference type="ChEBI" id="CHEBI:139521"/>
        <dbReference type="EC" id="1.11.1.7"/>
    </reaction>
</comment>
<evidence type="ECO:0000259" key="13">
    <source>
        <dbReference type="PROSITE" id="PS50873"/>
    </source>
</evidence>
<evidence type="ECO:0000256" key="6">
    <source>
        <dbReference type="ARBA" id="ARBA00022617"/>
    </source>
</evidence>